<evidence type="ECO:0000313" key="2">
    <source>
        <dbReference type="Proteomes" id="UP000309997"/>
    </source>
</evidence>
<accession>A0ACC4C6T3</accession>
<keyword evidence="2" id="KW-1185">Reference proteome</keyword>
<organism evidence="1 2">
    <name type="scientific">Populus alba</name>
    <name type="common">White poplar</name>
    <dbReference type="NCBI Taxonomy" id="43335"/>
    <lineage>
        <taxon>Eukaryota</taxon>
        <taxon>Viridiplantae</taxon>
        <taxon>Streptophyta</taxon>
        <taxon>Embryophyta</taxon>
        <taxon>Tracheophyta</taxon>
        <taxon>Spermatophyta</taxon>
        <taxon>Magnoliopsida</taxon>
        <taxon>eudicotyledons</taxon>
        <taxon>Gunneridae</taxon>
        <taxon>Pentapetalae</taxon>
        <taxon>rosids</taxon>
        <taxon>fabids</taxon>
        <taxon>Malpighiales</taxon>
        <taxon>Salicaceae</taxon>
        <taxon>Saliceae</taxon>
        <taxon>Populus</taxon>
    </lineage>
</organism>
<dbReference type="Proteomes" id="UP000309997">
    <property type="component" value="Unassembled WGS sequence"/>
</dbReference>
<proteinExistence type="predicted"/>
<protein>
    <submittedName>
        <fullName evidence="1">Uncharacterized protein</fullName>
    </submittedName>
</protein>
<dbReference type="EMBL" id="RCHU02000006">
    <property type="protein sequence ID" value="KAL3587214.1"/>
    <property type="molecule type" value="Genomic_DNA"/>
</dbReference>
<evidence type="ECO:0000313" key="1">
    <source>
        <dbReference type="EMBL" id="KAL3587214.1"/>
    </source>
</evidence>
<comment type="caution">
    <text evidence="1">The sequence shown here is derived from an EMBL/GenBank/DDBJ whole genome shotgun (WGS) entry which is preliminary data.</text>
</comment>
<name>A0ACC4C6T3_POPAL</name>
<gene>
    <name evidence="1" type="ORF">D5086_014081</name>
</gene>
<sequence length="218" mass="25054">MDQPDIRHPHQTSSPINWSLTDSNNAQACWLHQTLPLTSHVEQEYYPTRESARSLEDEGLRRSTVLMNFSPTKLDHDIYGLKGCLQGFNWPFATRYMSDLHILFYVKNRFLPLQLGNSLPSNLAGGCFNLPIPTKPTFIASKEHTPAEQANHQARYLASYFEEMDLSLQALRDLVIYLSLSSFAGNPLHHLKMNVWEVASFDEITFRFTCHAFPFSEF</sequence>
<reference evidence="1 2" key="1">
    <citation type="journal article" date="2024" name="Plant Biotechnol. J.">
        <title>Genome and CRISPR/Cas9 system of a widespread forest tree (Populus alba) in the world.</title>
        <authorList>
            <person name="Liu Y.J."/>
            <person name="Jiang P.F."/>
            <person name="Han X.M."/>
            <person name="Li X.Y."/>
            <person name="Wang H.M."/>
            <person name="Wang Y.J."/>
            <person name="Wang X.X."/>
            <person name="Zeng Q.Y."/>
        </authorList>
    </citation>
    <scope>NUCLEOTIDE SEQUENCE [LARGE SCALE GENOMIC DNA]</scope>
    <source>
        <strain evidence="2">cv. PAL-ZL1</strain>
    </source>
</reference>